<dbReference type="Gene3D" id="3.30.428.10">
    <property type="entry name" value="HIT-like"/>
    <property type="match status" value="1"/>
</dbReference>
<dbReference type="AlphaFoldDB" id="A0ABD0S8H8"/>
<dbReference type="SUPFAM" id="SSF54197">
    <property type="entry name" value="HIT-like"/>
    <property type="match status" value="1"/>
</dbReference>
<accession>A0ABD0S8H8</accession>
<dbReference type="Proteomes" id="UP001549921">
    <property type="component" value="Unassembled WGS sequence"/>
</dbReference>
<evidence type="ECO:0008006" key="3">
    <source>
        <dbReference type="Google" id="ProtNLM"/>
    </source>
</evidence>
<dbReference type="InterPro" id="IPR036265">
    <property type="entry name" value="HIT-like_sf"/>
</dbReference>
<organism evidence="1 2">
    <name type="scientific">Loxostege sticticalis</name>
    <name type="common">Beet webworm moth</name>
    <dbReference type="NCBI Taxonomy" id="481309"/>
    <lineage>
        <taxon>Eukaryota</taxon>
        <taxon>Metazoa</taxon>
        <taxon>Ecdysozoa</taxon>
        <taxon>Arthropoda</taxon>
        <taxon>Hexapoda</taxon>
        <taxon>Insecta</taxon>
        <taxon>Pterygota</taxon>
        <taxon>Neoptera</taxon>
        <taxon>Endopterygota</taxon>
        <taxon>Lepidoptera</taxon>
        <taxon>Glossata</taxon>
        <taxon>Ditrysia</taxon>
        <taxon>Pyraloidea</taxon>
        <taxon>Crambidae</taxon>
        <taxon>Pyraustinae</taxon>
        <taxon>Loxostege</taxon>
    </lineage>
</organism>
<reference evidence="1 2" key="1">
    <citation type="submission" date="2024-06" db="EMBL/GenBank/DDBJ databases">
        <title>A chromosome-level genome assembly of beet webworm, Loxostege sticticalis.</title>
        <authorList>
            <person name="Zhang Y."/>
        </authorList>
    </citation>
    <scope>NUCLEOTIDE SEQUENCE [LARGE SCALE GENOMIC DNA]</scope>
    <source>
        <strain evidence="1">AQ028</strain>
        <tissue evidence="1">Male pupae</tissue>
    </source>
</reference>
<evidence type="ECO:0000313" key="1">
    <source>
        <dbReference type="EMBL" id="KAL0809618.1"/>
    </source>
</evidence>
<proteinExistence type="predicted"/>
<dbReference type="Pfam" id="PF11969">
    <property type="entry name" value="DcpS_C"/>
    <property type="match status" value="1"/>
</dbReference>
<sequence>MTTANAVKSNFNNFFTEGSIEYIYEDDQCVAFDANKNQQAPTHFLVVPKKVIPRLSQAAPEDEKLLGHLLIVAKNIAIQRGLVGYHVVVDEDHIASKFNGVHLFGRSLVHMLWPTGPGCRL</sequence>
<evidence type="ECO:0000313" key="2">
    <source>
        <dbReference type="Proteomes" id="UP001549921"/>
    </source>
</evidence>
<dbReference type="InterPro" id="IPR001310">
    <property type="entry name" value="Histidine_triad_HIT"/>
</dbReference>
<comment type="caution">
    <text evidence="1">The sequence shown here is derived from an EMBL/GenBank/DDBJ whole genome shotgun (WGS) entry which is preliminary data.</text>
</comment>
<protein>
    <recommendedName>
        <fullName evidence="3">HIT domain-containing protein</fullName>
    </recommendedName>
</protein>
<dbReference type="PANTHER" id="PTHR23089">
    <property type="entry name" value="HISTIDINE TRIAD HIT PROTEIN"/>
    <property type="match status" value="1"/>
</dbReference>
<name>A0ABD0S8H8_LOXSC</name>
<dbReference type="EMBL" id="JBEDNZ010000028">
    <property type="protein sequence ID" value="KAL0809618.1"/>
    <property type="molecule type" value="Genomic_DNA"/>
</dbReference>
<gene>
    <name evidence="1" type="ORF">ABMA28_011149</name>
</gene>